<protein>
    <recommendedName>
        <fullName evidence="3">Helix-turn-helix domain-containing protein</fullName>
    </recommendedName>
</protein>
<accession>A0ABQ1W8R0</accession>
<evidence type="ECO:0008006" key="3">
    <source>
        <dbReference type="Google" id="ProtNLM"/>
    </source>
</evidence>
<organism evidence="1 2">
    <name type="scientific">Paenibacillus aceti</name>
    <dbReference type="NCBI Taxonomy" id="1820010"/>
    <lineage>
        <taxon>Bacteria</taxon>
        <taxon>Bacillati</taxon>
        <taxon>Bacillota</taxon>
        <taxon>Bacilli</taxon>
        <taxon>Bacillales</taxon>
        <taxon>Paenibacillaceae</taxon>
        <taxon>Paenibacillus</taxon>
    </lineage>
</organism>
<sequence length="80" mass="9581">MERYYTVSQIAYRLSAHSCSRMVSEDAVYRWIREGLLQAERIPRNIRGVGKYPYWVEETGLKAFLREMNYNVDKLFPDNE</sequence>
<name>A0ABQ1W8R0_9BACL</name>
<gene>
    <name evidence="1" type="ORF">GCM10010913_47110</name>
</gene>
<reference evidence="2" key="1">
    <citation type="journal article" date="2019" name="Int. J. Syst. Evol. Microbiol.">
        <title>The Global Catalogue of Microorganisms (GCM) 10K type strain sequencing project: providing services to taxonomists for standard genome sequencing and annotation.</title>
        <authorList>
            <consortium name="The Broad Institute Genomics Platform"/>
            <consortium name="The Broad Institute Genome Sequencing Center for Infectious Disease"/>
            <person name="Wu L."/>
            <person name="Ma J."/>
        </authorList>
    </citation>
    <scope>NUCLEOTIDE SEQUENCE [LARGE SCALE GENOMIC DNA]</scope>
    <source>
        <strain evidence="2">CGMCC 1.15420</strain>
    </source>
</reference>
<dbReference type="EMBL" id="BMIW01000058">
    <property type="protein sequence ID" value="GGG19599.1"/>
    <property type="molecule type" value="Genomic_DNA"/>
</dbReference>
<proteinExistence type="predicted"/>
<evidence type="ECO:0000313" key="2">
    <source>
        <dbReference type="Proteomes" id="UP000608420"/>
    </source>
</evidence>
<evidence type="ECO:0000313" key="1">
    <source>
        <dbReference type="EMBL" id="GGG19599.1"/>
    </source>
</evidence>
<comment type="caution">
    <text evidence="1">The sequence shown here is derived from an EMBL/GenBank/DDBJ whole genome shotgun (WGS) entry which is preliminary data.</text>
</comment>
<keyword evidence="2" id="KW-1185">Reference proteome</keyword>
<dbReference type="Proteomes" id="UP000608420">
    <property type="component" value="Unassembled WGS sequence"/>
</dbReference>